<organism evidence="1 2">
    <name type="scientific">Cetraspora pellucida</name>
    <dbReference type="NCBI Taxonomy" id="1433469"/>
    <lineage>
        <taxon>Eukaryota</taxon>
        <taxon>Fungi</taxon>
        <taxon>Fungi incertae sedis</taxon>
        <taxon>Mucoromycota</taxon>
        <taxon>Glomeromycotina</taxon>
        <taxon>Glomeromycetes</taxon>
        <taxon>Diversisporales</taxon>
        <taxon>Gigasporaceae</taxon>
        <taxon>Cetraspora</taxon>
    </lineage>
</organism>
<dbReference type="AlphaFoldDB" id="A0A9N9IXS7"/>
<evidence type="ECO:0000313" key="1">
    <source>
        <dbReference type="EMBL" id="CAG8755002.1"/>
    </source>
</evidence>
<protein>
    <submittedName>
        <fullName evidence="1">13374_t:CDS:1</fullName>
    </submittedName>
</protein>
<comment type="caution">
    <text evidence="1">The sequence shown here is derived from an EMBL/GenBank/DDBJ whole genome shotgun (WGS) entry which is preliminary data.</text>
</comment>
<reference evidence="1" key="1">
    <citation type="submission" date="2021-06" db="EMBL/GenBank/DDBJ databases">
        <authorList>
            <person name="Kallberg Y."/>
            <person name="Tangrot J."/>
            <person name="Rosling A."/>
        </authorList>
    </citation>
    <scope>NUCLEOTIDE SEQUENCE</scope>
    <source>
        <strain evidence="1">FL966</strain>
    </source>
</reference>
<accession>A0A9N9IXS7</accession>
<dbReference type="PANTHER" id="PTHR10492">
    <property type="match status" value="1"/>
</dbReference>
<gene>
    <name evidence="1" type="ORF">CPELLU_LOCUS14952</name>
</gene>
<feature type="non-terminal residue" evidence="1">
    <location>
        <position position="316"/>
    </location>
</feature>
<dbReference type="PANTHER" id="PTHR10492:SF95">
    <property type="entry name" value="HELITRON HELICASE-LIKE DOMAIN-CONTAINING PROTEIN"/>
    <property type="match status" value="1"/>
</dbReference>
<dbReference type="EMBL" id="CAJVQA010018610">
    <property type="protein sequence ID" value="CAG8755002.1"/>
    <property type="molecule type" value="Genomic_DNA"/>
</dbReference>
<evidence type="ECO:0000313" key="2">
    <source>
        <dbReference type="Proteomes" id="UP000789759"/>
    </source>
</evidence>
<dbReference type="OrthoDB" id="3691720at2759"/>
<proteinExistence type="predicted"/>
<keyword evidence="2" id="KW-1185">Reference proteome</keyword>
<dbReference type="Proteomes" id="UP000789759">
    <property type="component" value="Unassembled WGS sequence"/>
</dbReference>
<sequence length="316" mass="36826">MTTLQLKLEDHKAQDLLKKLMRFVFDRKRKEWKPRQRGNTIGCMYFIHPQAEERYYLHLLLNIVRGAISFSHLRTVNNIEYPTFKDACEALGMLQNDNEWDECLNEAQQIKPRFQMRYLFAVILMFCNSTYPELLWNKYITAFSDDILFQCRTEAENDTNYTFTENDVYNIALNQLESILLKNGTTLAHFPSMLIPTSLSEPLLHQNHLLTTEFHTSNDIDRHGFADWLLQIGEDRAKRFPDKNDFIKIPDDILLSSQNIHALINLVYPNLTSQANNSSYLMDRGILASKNTDVSTINSTIFALYPGHKIEYLSAD</sequence>
<name>A0A9N9IXS7_9GLOM</name>